<dbReference type="EMBL" id="JAUSTT010000054">
    <property type="protein sequence ID" value="MDQ0178584.1"/>
    <property type="molecule type" value="Genomic_DNA"/>
</dbReference>
<sequence>MLKKVSLIGKRMKLLPLQASHAEGLYKAAAFPEVWTYLSTKVKNQEDMHHIINNALEAREKGTELPFTVIDQETDAIVGSTRFLYISIPNKHLEIGWTWYTPAVWRTRVNTESKYLLLRYCFETLQFNRVQFKTDARNKRSRQAIIRLGAVEEGIIRKERVLQDGYIRDSAMYSIIKEEWPSVKERLECFLQEYSYQQVYLET</sequence>
<protein>
    <submittedName>
        <fullName evidence="2">RimJ/RimL family protein N-acetyltransferase</fullName>
    </submittedName>
</protein>
<dbReference type="InterPro" id="IPR000182">
    <property type="entry name" value="GNAT_dom"/>
</dbReference>
<reference evidence="2 3" key="1">
    <citation type="submission" date="2023-07" db="EMBL/GenBank/DDBJ databases">
        <title>Genomic Encyclopedia of Type Strains, Phase IV (KMG-IV): sequencing the most valuable type-strain genomes for metagenomic binning, comparative biology and taxonomic classification.</title>
        <authorList>
            <person name="Goeker M."/>
        </authorList>
    </citation>
    <scope>NUCLEOTIDE SEQUENCE [LARGE SCALE GENOMIC DNA]</scope>
    <source>
        <strain evidence="2 3">DSM 23837</strain>
    </source>
</reference>
<proteinExistence type="predicted"/>
<evidence type="ECO:0000313" key="3">
    <source>
        <dbReference type="Proteomes" id="UP001223586"/>
    </source>
</evidence>
<dbReference type="PANTHER" id="PTHR43610">
    <property type="entry name" value="BLL6696 PROTEIN"/>
    <property type="match status" value="1"/>
</dbReference>
<dbReference type="PANTHER" id="PTHR43610:SF1">
    <property type="entry name" value="N-ACETYLTRANSFERASE DOMAIN-CONTAINING PROTEIN"/>
    <property type="match status" value="1"/>
</dbReference>
<name>A0ABT9WZ53_9BACI</name>
<dbReference type="Pfam" id="PF13302">
    <property type="entry name" value="Acetyltransf_3"/>
    <property type="match status" value="1"/>
</dbReference>
<feature type="domain" description="N-acetyltransferase" evidence="1">
    <location>
        <begin position="11"/>
        <end position="150"/>
    </location>
</feature>
<dbReference type="Proteomes" id="UP001223586">
    <property type="component" value="Unassembled WGS sequence"/>
</dbReference>
<gene>
    <name evidence="2" type="ORF">J2S08_004492</name>
</gene>
<keyword evidence="3" id="KW-1185">Reference proteome</keyword>
<dbReference type="SUPFAM" id="SSF55729">
    <property type="entry name" value="Acyl-CoA N-acyltransferases (Nat)"/>
    <property type="match status" value="1"/>
</dbReference>
<accession>A0ABT9WZ53</accession>
<dbReference type="Gene3D" id="3.40.630.30">
    <property type="match status" value="1"/>
</dbReference>
<evidence type="ECO:0000313" key="2">
    <source>
        <dbReference type="EMBL" id="MDQ0178584.1"/>
    </source>
</evidence>
<dbReference type="InterPro" id="IPR016181">
    <property type="entry name" value="Acyl_CoA_acyltransferase"/>
</dbReference>
<evidence type="ECO:0000259" key="1">
    <source>
        <dbReference type="Pfam" id="PF13302"/>
    </source>
</evidence>
<comment type="caution">
    <text evidence="2">The sequence shown here is derived from an EMBL/GenBank/DDBJ whole genome shotgun (WGS) entry which is preliminary data.</text>
</comment>
<organism evidence="2 3">
    <name type="scientific">Bacillus chungangensis</name>
    <dbReference type="NCBI Taxonomy" id="587633"/>
    <lineage>
        <taxon>Bacteria</taxon>
        <taxon>Bacillati</taxon>
        <taxon>Bacillota</taxon>
        <taxon>Bacilli</taxon>
        <taxon>Bacillales</taxon>
        <taxon>Bacillaceae</taxon>
        <taxon>Bacillus</taxon>
    </lineage>
</organism>
<dbReference type="RefSeq" id="WP_307233540.1">
    <property type="nucleotide sequence ID" value="NZ_JAUSTT010000054.1"/>
</dbReference>